<reference evidence="2 3" key="1">
    <citation type="submission" date="2016-12" db="EMBL/GenBank/DDBJ databases">
        <title>Amycolatopsis keratiniphila subsp. keratiniphila genome sequencing and assembly.</title>
        <authorList>
            <person name="Mayilraj S."/>
            <person name="Kaur N."/>
        </authorList>
    </citation>
    <scope>NUCLEOTIDE SEQUENCE [LARGE SCALE GENOMIC DNA]</scope>
    <source>
        <strain evidence="2 3">DSM 44409</strain>
    </source>
</reference>
<evidence type="ECO:0000313" key="2">
    <source>
        <dbReference type="EMBL" id="ONF68002.1"/>
    </source>
</evidence>
<accession>A0A1W2LT06</accession>
<keyword evidence="1" id="KW-1133">Transmembrane helix</keyword>
<feature type="transmembrane region" description="Helical" evidence="1">
    <location>
        <begin position="54"/>
        <end position="71"/>
    </location>
</feature>
<dbReference type="Proteomes" id="UP000076660">
    <property type="component" value="Unassembled WGS sequence"/>
</dbReference>
<dbReference type="RefSeq" id="WP_063277161.1">
    <property type="nucleotide sequence ID" value="NZ_LQMT02000020.1"/>
</dbReference>
<evidence type="ECO:0000256" key="1">
    <source>
        <dbReference type="SAM" id="Phobius"/>
    </source>
</evidence>
<sequence>MYLGDTGLLPGERMIWEGAPKRISMLAKSDLMIVPGLLFFGAWFYFFTRDGDEFPVILYLVAAFVLMGWIWQPVQRYLKLKSTSYAVTDQRVVVWVKGKESTSGYLEMLGPPQVAENGDGTGTVTFGKGVGFVVGLFQNADDAMPELSGIEDARRVRDLIATAQQKAR</sequence>
<name>A0A1W2LT06_9PSEU</name>
<dbReference type="EMBL" id="LQMT02000020">
    <property type="protein sequence ID" value="ONF68002.1"/>
    <property type="molecule type" value="Genomic_DNA"/>
</dbReference>
<dbReference type="AlphaFoldDB" id="A0A1W2LT06"/>
<dbReference type="OrthoDB" id="3638199at2"/>
<keyword evidence="1" id="KW-0472">Membrane</keyword>
<organism evidence="2 3">
    <name type="scientific">Amycolatopsis keratiniphila subsp. keratiniphila</name>
    <dbReference type="NCBI Taxonomy" id="227715"/>
    <lineage>
        <taxon>Bacteria</taxon>
        <taxon>Bacillati</taxon>
        <taxon>Actinomycetota</taxon>
        <taxon>Actinomycetes</taxon>
        <taxon>Pseudonocardiales</taxon>
        <taxon>Pseudonocardiaceae</taxon>
        <taxon>Amycolatopsis</taxon>
        <taxon>Amycolatopsis japonica group</taxon>
    </lineage>
</organism>
<evidence type="ECO:0008006" key="4">
    <source>
        <dbReference type="Google" id="ProtNLM"/>
    </source>
</evidence>
<keyword evidence="1" id="KW-0812">Transmembrane</keyword>
<evidence type="ECO:0000313" key="3">
    <source>
        <dbReference type="Proteomes" id="UP000076660"/>
    </source>
</evidence>
<gene>
    <name evidence="2" type="ORF">AVR91_0221450</name>
</gene>
<proteinExistence type="predicted"/>
<protein>
    <recommendedName>
        <fullName evidence="4">DUF304 domain-containing protein</fullName>
    </recommendedName>
</protein>
<comment type="caution">
    <text evidence="2">The sequence shown here is derived from an EMBL/GenBank/DDBJ whole genome shotgun (WGS) entry which is preliminary data.</text>
</comment>
<feature type="transmembrane region" description="Helical" evidence="1">
    <location>
        <begin position="31"/>
        <end position="48"/>
    </location>
</feature>